<dbReference type="GO" id="GO:0046872">
    <property type="term" value="F:metal ion binding"/>
    <property type="evidence" value="ECO:0007669"/>
    <property type="project" value="UniProtKB-KW"/>
</dbReference>
<dbReference type="InterPro" id="IPR023867">
    <property type="entry name" value="Sulphatase_maturase_rSAM"/>
</dbReference>
<dbReference type="PANTHER" id="PTHR43273">
    <property type="entry name" value="ANAEROBIC SULFATASE-MATURATING ENZYME HOMOLOG ASLB-RELATED"/>
    <property type="match status" value="1"/>
</dbReference>
<protein>
    <recommendedName>
        <fullName evidence="7">Radical SAM core domain-containing protein</fullName>
    </recommendedName>
</protein>
<dbReference type="SFLD" id="SFLDG01384">
    <property type="entry name" value="thioether_bond_formation_requi"/>
    <property type="match status" value="1"/>
</dbReference>
<dbReference type="NCBIfam" id="TIGR03974">
    <property type="entry name" value="rSAM_six_Cys"/>
    <property type="match status" value="1"/>
</dbReference>
<dbReference type="GO" id="GO:0051539">
    <property type="term" value="F:4 iron, 4 sulfur cluster binding"/>
    <property type="evidence" value="ECO:0007669"/>
    <property type="project" value="UniProtKB-KW"/>
</dbReference>
<dbReference type="InterPro" id="IPR024025">
    <property type="entry name" value="SCIFF_rSAM_maturase"/>
</dbReference>
<evidence type="ECO:0000256" key="4">
    <source>
        <dbReference type="ARBA" id="ARBA00022723"/>
    </source>
</evidence>
<dbReference type="SFLD" id="SFLDS00029">
    <property type="entry name" value="Radical_SAM"/>
    <property type="match status" value="1"/>
</dbReference>
<evidence type="ECO:0000256" key="5">
    <source>
        <dbReference type="ARBA" id="ARBA00023004"/>
    </source>
</evidence>
<dbReference type="InterPro" id="IPR000385">
    <property type="entry name" value="MoaA_NifB_PqqE_Fe-S-bd_CS"/>
</dbReference>
<dbReference type="InterPro" id="IPR013785">
    <property type="entry name" value="Aldolase_TIM"/>
</dbReference>
<dbReference type="Gene3D" id="3.20.20.70">
    <property type="entry name" value="Aldolase class I"/>
    <property type="match status" value="1"/>
</dbReference>
<dbReference type="Proteomes" id="UP000183952">
    <property type="component" value="Unassembled WGS sequence"/>
</dbReference>
<reference evidence="8 9" key="1">
    <citation type="submission" date="2016-11" db="EMBL/GenBank/DDBJ databases">
        <authorList>
            <person name="Jaros S."/>
            <person name="Januszkiewicz K."/>
            <person name="Wedrychowicz H."/>
        </authorList>
    </citation>
    <scope>NUCLEOTIDE SEQUENCE [LARGE SCALE GENOMIC DNA]</scope>
    <source>
        <strain evidence="8 9">DSM 3090</strain>
    </source>
</reference>
<dbReference type="OrthoDB" id="9808591at2"/>
<dbReference type="SUPFAM" id="SSF102114">
    <property type="entry name" value="Radical SAM enzymes"/>
    <property type="match status" value="1"/>
</dbReference>
<proteinExistence type="predicted"/>
<dbReference type="Pfam" id="PF13186">
    <property type="entry name" value="SPASM"/>
    <property type="match status" value="1"/>
</dbReference>
<keyword evidence="6" id="KW-0411">Iron-sulfur</keyword>
<evidence type="ECO:0000313" key="8">
    <source>
        <dbReference type="EMBL" id="SHK04196.1"/>
    </source>
</evidence>
<dbReference type="SFLD" id="SFLDG01386">
    <property type="entry name" value="main_SPASM_domain-containing"/>
    <property type="match status" value="1"/>
</dbReference>
<dbReference type="CDD" id="cd01335">
    <property type="entry name" value="Radical_SAM"/>
    <property type="match status" value="1"/>
</dbReference>
<name>A0A1M6P8G9_9CLOT</name>
<sequence>MALIHKFKQREDYFVIDVNSGSLHNVDELVFDLLDEDKLKPLEELKQIYAGKYSAEEMEEAYGEIQELIQQEYLYTKDPYELVAMSMGQSESYIKALCLNIIHDCNLRCKYCFADEGEYHGCRERMSPEVAKKAIDYIIKHSGPRKNIEVDLFGGEPLMAMDTVREVVDYARSIEKQYDKNIRFTMTTNCTLLNDEIIEYLNENMVNIVLSLDGRKEVNDKVRVRADGSGSYDSIVPKINKMIEKRDKDKLYYVRGTFTRENLDFFEDIKYLAEIGYKEISVEPVVLPDEHELSLRKEDLPQIFEQYDKLYDEMVKRYEENREFNFYHFNVDLKGGPCVYKRISGCGAGHEYVAITPEGDVFPCHQFVGNDEFKLGNIYDEDYYNEELSNNFKTAHIYNKPACKECWARFYCSGGCQANNYNFNGDIHVPYEIGCEMQKKRIECAIALKAKKMENEEK</sequence>
<dbReference type="SFLD" id="SFLDG01067">
    <property type="entry name" value="SPASM/twitch_domain_containing"/>
    <property type="match status" value="1"/>
</dbReference>
<dbReference type="NCBIfam" id="TIGR04085">
    <property type="entry name" value="rSAM_more_4Fe4S"/>
    <property type="match status" value="1"/>
</dbReference>
<evidence type="ECO:0000259" key="7">
    <source>
        <dbReference type="PROSITE" id="PS51918"/>
    </source>
</evidence>
<keyword evidence="4" id="KW-0479">Metal-binding</keyword>
<evidence type="ECO:0000256" key="1">
    <source>
        <dbReference type="ARBA" id="ARBA00001966"/>
    </source>
</evidence>
<dbReference type="GO" id="GO:0016491">
    <property type="term" value="F:oxidoreductase activity"/>
    <property type="evidence" value="ECO:0007669"/>
    <property type="project" value="InterPro"/>
</dbReference>
<evidence type="ECO:0000256" key="6">
    <source>
        <dbReference type="ARBA" id="ARBA00023014"/>
    </source>
</evidence>
<dbReference type="Pfam" id="PF04055">
    <property type="entry name" value="Radical_SAM"/>
    <property type="match status" value="1"/>
</dbReference>
<gene>
    <name evidence="8" type="ORF">SAMN02745248_01630</name>
</gene>
<keyword evidence="9" id="KW-1185">Reference proteome</keyword>
<dbReference type="PROSITE" id="PS51918">
    <property type="entry name" value="RADICAL_SAM"/>
    <property type="match status" value="1"/>
</dbReference>
<comment type="cofactor">
    <cofactor evidence="1">
        <name>[4Fe-4S] cluster</name>
        <dbReference type="ChEBI" id="CHEBI:49883"/>
    </cofactor>
</comment>
<keyword evidence="3" id="KW-0949">S-adenosyl-L-methionine</keyword>
<dbReference type="InterPro" id="IPR007197">
    <property type="entry name" value="rSAM"/>
</dbReference>
<dbReference type="CDD" id="cd21124">
    <property type="entry name" value="SPASM_CteB-like"/>
    <property type="match status" value="1"/>
</dbReference>
<accession>A0A1M6P8G9</accession>
<dbReference type="PANTHER" id="PTHR43273:SF8">
    <property type="entry name" value="RADICAL SAM DOMAIN PROTEIN"/>
    <property type="match status" value="1"/>
</dbReference>
<dbReference type="InterPro" id="IPR023885">
    <property type="entry name" value="4Fe4S-binding_SPASM_dom"/>
</dbReference>
<organism evidence="8 9">
    <name type="scientific">Hathewaya proteolytica DSM 3090</name>
    <dbReference type="NCBI Taxonomy" id="1121331"/>
    <lineage>
        <taxon>Bacteria</taxon>
        <taxon>Bacillati</taxon>
        <taxon>Bacillota</taxon>
        <taxon>Clostridia</taxon>
        <taxon>Eubacteriales</taxon>
        <taxon>Clostridiaceae</taxon>
        <taxon>Hathewaya</taxon>
    </lineage>
</organism>
<feature type="domain" description="Radical SAM core" evidence="7">
    <location>
        <begin position="91"/>
        <end position="332"/>
    </location>
</feature>
<keyword evidence="5" id="KW-0408">Iron</keyword>
<evidence type="ECO:0000313" key="9">
    <source>
        <dbReference type="Proteomes" id="UP000183952"/>
    </source>
</evidence>
<dbReference type="InterPro" id="IPR058240">
    <property type="entry name" value="rSAM_sf"/>
</dbReference>
<keyword evidence="2" id="KW-0004">4Fe-4S</keyword>
<evidence type="ECO:0000256" key="3">
    <source>
        <dbReference type="ARBA" id="ARBA00022691"/>
    </source>
</evidence>
<dbReference type="PROSITE" id="PS01305">
    <property type="entry name" value="MOAA_NIFB_PQQE"/>
    <property type="match status" value="1"/>
</dbReference>
<dbReference type="EMBL" id="FRAD01000012">
    <property type="protein sequence ID" value="SHK04196.1"/>
    <property type="molecule type" value="Genomic_DNA"/>
</dbReference>
<dbReference type="InterPro" id="IPR047602">
    <property type="entry name" value="SPASM_CteB-like"/>
</dbReference>
<dbReference type="AlphaFoldDB" id="A0A1M6P8G9"/>
<dbReference type="STRING" id="1121331.SAMN02745248_01630"/>
<evidence type="ECO:0000256" key="2">
    <source>
        <dbReference type="ARBA" id="ARBA00022485"/>
    </source>
</evidence>
<dbReference type="RefSeq" id="WP_072903589.1">
    <property type="nucleotide sequence ID" value="NZ_FRAD01000012.1"/>
</dbReference>